<evidence type="ECO:0000256" key="2">
    <source>
        <dbReference type="SAM" id="Coils"/>
    </source>
</evidence>
<dbReference type="AlphaFoldDB" id="A0A395SDN9"/>
<gene>
    <name evidence="5" type="ORF">FLONG3_7403</name>
</gene>
<dbReference type="EMBL" id="PXOG01000169">
    <property type="protein sequence ID" value="RGP70531.1"/>
    <property type="molecule type" value="Genomic_DNA"/>
</dbReference>
<evidence type="ECO:0000256" key="3">
    <source>
        <dbReference type="SAM" id="MobiDB-lite"/>
    </source>
</evidence>
<keyword evidence="1" id="KW-0862">Zinc</keyword>
<reference evidence="5 6" key="1">
    <citation type="journal article" date="2018" name="PLoS Pathog.">
        <title>Evolution of structural diversity of trichothecenes, a family of toxins produced by plant pathogenic and entomopathogenic fungi.</title>
        <authorList>
            <person name="Proctor R.H."/>
            <person name="McCormick S.P."/>
            <person name="Kim H.S."/>
            <person name="Cardoza R.E."/>
            <person name="Stanley A.M."/>
            <person name="Lindo L."/>
            <person name="Kelly A."/>
            <person name="Brown D.W."/>
            <person name="Lee T."/>
            <person name="Vaughan M.M."/>
            <person name="Alexander N.J."/>
            <person name="Busman M."/>
            <person name="Gutierrez S."/>
        </authorList>
    </citation>
    <scope>NUCLEOTIDE SEQUENCE [LARGE SCALE GENOMIC DNA]</scope>
    <source>
        <strain evidence="5 6">NRRL 20695</strain>
    </source>
</reference>
<comment type="caution">
    <text evidence="5">The sequence shown here is derived from an EMBL/GenBank/DDBJ whole genome shotgun (WGS) entry which is preliminary data.</text>
</comment>
<dbReference type="GO" id="GO:0008270">
    <property type="term" value="F:zinc ion binding"/>
    <property type="evidence" value="ECO:0007669"/>
    <property type="project" value="UniProtKB-KW"/>
</dbReference>
<keyword evidence="1" id="KW-0479">Metal-binding</keyword>
<dbReference type="PROSITE" id="PS50158">
    <property type="entry name" value="ZF_CCHC"/>
    <property type="match status" value="1"/>
</dbReference>
<keyword evidence="6" id="KW-1185">Reference proteome</keyword>
<dbReference type="OrthoDB" id="10552956at2759"/>
<dbReference type="Proteomes" id="UP000266234">
    <property type="component" value="Unassembled WGS sequence"/>
</dbReference>
<proteinExistence type="predicted"/>
<keyword evidence="2" id="KW-0175">Coiled coil</keyword>
<evidence type="ECO:0000313" key="5">
    <source>
        <dbReference type="EMBL" id="RGP70531.1"/>
    </source>
</evidence>
<organism evidence="5 6">
    <name type="scientific">Fusarium longipes</name>
    <dbReference type="NCBI Taxonomy" id="694270"/>
    <lineage>
        <taxon>Eukaryota</taxon>
        <taxon>Fungi</taxon>
        <taxon>Dikarya</taxon>
        <taxon>Ascomycota</taxon>
        <taxon>Pezizomycotina</taxon>
        <taxon>Sordariomycetes</taxon>
        <taxon>Hypocreomycetidae</taxon>
        <taxon>Hypocreales</taxon>
        <taxon>Nectriaceae</taxon>
        <taxon>Fusarium</taxon>
    </lineage>
</organism>
<dbReference type="GO" id="GO:0003676">
    <property type="term" value="F:nucleic acid binding"/>
    <property type="evidence" value="ECO:0007669"/>
    <property type="project" value="InterPro"/>
</dbReference>
<dbReference type="InterPro" id="IPR036875">
    <property type="entry name" value="Znf_CCHC_sf"/>
</dbReference>
<feature type="compositionally biased region" description="Basic and acidic residues" evidence="3">
    <location>
        <begin position="30"/>
        <end position="51"/>
    </location>
</feature>
<evidence type="ECO:0000256" key="1">
    <source>
        <dbReference type="PROSITE-ProRule" id="PRU00047"/>
    </source>
</evidence>
<dbReference type="Pfam" id="PF00098">
    <property type="entry name" value="zf-CCHC"/>
    <property type="match status" value="1"/>
</dbReference>
<dbReference type="SUPFAM" id="SSF57756">
    <property type="entry name" value="Retrovirus zinc finger-like domains"/>
    <property type="match status" value="1"/>
</dbReference>
<sequence>MYRSFLAGNNESNGSKEPPKEPAKDTNQPKTKDNSSKKANKRKDAKDHAAARDVKCWNCQKTGHIASQCPAKAQQRQSDRAEGVSLAANAVTPRLTDLERSMKTLEEGALATANKMKKERKEDAKKIAALQRELEGVKKENASFKEALGKVQKHLAHLDTFVVGKKEEGEEEEKVKVKVEE</sequence>
<accession>A0A395SDN9</accession>
<dbReference type="Gene3D" id="4.10.60.10">
    <property type="entry name" value="Zinc finger, CCHC-type"/>
    <property type="match status" value="1"/>
</dbReference>
<feature type="coiled-coil region" evidence="2">
    <location>
        <begin position="113"/>
        <end position="147"/>
    </location>
</feature>
<protein>
    <recommendedName>
        <fullName evidence="4">CCHC-type domain-containing protein</fullName>
    </recommendedName>
</protein>
<feature type="region of interest" description="Disordered" evidence="3">
    <location>
        <begin position="1"/>
        <end position="51"/>
    </location>
</feature>
<evidence type="ECO:0000259" key="4">
    <source>
        <dbReference type="PROSITE" id="PS50158"/>
    </source>
</evidence>
<feature type="domain" description="CCHC-type" evidence="4">
    <location>
        <begin position="55"/>
        <end position="70"/>
    </location>
</feature>
<dbReference type="SMART" id="SM00343">
    <property type="entry name" value="ZnF_C2HC"/>
    <property type="match status" value="1"/>
</dbReference>
<evidence type="ECO:0000313" key="6">
    <source>
        <dbReference type="Proteomes" id="UP000266234"/>
    </source>
</evidence>
<name>A0A395SDN9_9HYPO</name>
<dbReference type="InterPro" id="IPR001878">
    <property type="entry name" value="Znf_CCHC"/>
</dbReference>
<keyword evidence="1" id="KW-0863">Zinc-finger</keyword>